<name>A0A0F9FZG6_9ZZZZ</name>
<dbReference type="AlphaFoldDB" id="A0A0F9FZG6"/>
<evidence type="ECO:0000313" key="1">
    <source>
        <dbReference type="EMBL" id="KKL91728.1"/>
    </source>
</evidence>
<gene>
    <name evidence="1" type="ORF">LCGC14_1891790</name>
</gene>
<protein>
    <submittedName>
        <fullName evidence="1">Uncharacterized protein</fullName>
    </submittedName>
</protein>
<proteinExistence type="predicted"/>
<comment type="caution">
    <text evidence="1">The sequence shown here is derived from an EMBL/GenBank/DDBJ whole genome shotgun (WGS) entry which is preliminary data.</text>
</comment>
<organism evidence="1">
    <name type="scientific">marine sediment metagenome</name>
    <dbReference type="NCBI Taxonomy" id="412755"/>
    <lineage>
        <taxon>unclassified sequences</taxon>
        <taxon>metagenomes</taxon>
        <taxon>ecological metagenomes</taxon>
    </lineage>
</organism>
<dbReference type="EMBL" id="LAZR01019658">
    <property type="protein sequence ID" value="KKL91728.1"/>
    <property type="molecule type" value="Genomic_DNA"/>
</dbReference>
<sequence>MPLTPEEQATIEERFEALEEQIRRLKRKSNLDPRIPLLATNFDVEDAIFNSFVLLNSVTLSAINQTLANFTSIPATYRNLRLVWTGASGVGSTALRNIIIRMNNDSGASYDYQYFTDGAATTALNATSIIAGGLDGVGVGDPTWGVVDIINYADASFRRGITFQGGWRASGDMVLRTGLGSWNNTAASINQLTVLSDAATSKWAADSVCFLYGY</sequence>
<reference evidence="1" key="1">
    <citation type="journal article" date="2015" name="Nature">
        <title>Complex archaea that bridge the gap between prokaryotes and eukaryotes.</title>
        <authorList>
            <person name="Spang A."/>
            <person name="Saw J.H."/>
            <person name="Jorgensen S.L."/>
            <person name="Zaremba-Niedzwiedzka K."/>
            <person name="Martijn J."/>
            <person name="Lind A.E."/>
            <person name="van Eijk R."/>
            <person name="Schleper C."/>
            <person name="Guy L."/>
            <person name="Ettema T.J."/>
        </authorList>
    </citation>
    <scope>NUCLEOTIDE SEQUENCE</scope>
</reference>
<accession>A0A0F9FZG6</accession>